<feature type="binding site" evidence="7">
    <location>
        <position position="51"/>
    </location>
    <ligand>
        <name>substrate</name>
    </ligand>
</feature>
<comment type="catalytic activity">
    <reaction evidence="7">
        <text>shikimate + ATP = 3-phosphoshikimate + ADP + H(+)</text>
        <dbReference type="Rhea" id="RHEA:13121"/>
        <dbReference type="ChEBI" id="CHEBI:15378"/>
        <dbReference type="ChEBI" id="CHEBI:30616"/>
        <dbReference type="ChEBI" id="CHEBI:36208"/>
        <dbReference type="ChEBI" id="CHEBI:145989"/>
        <dbReference type="ChEBI" id="CHEBI:456216"/>
        <dbReference type="EC" id="2.7.1.71"/>
    </reaction>
</comment>
<dbReference type="EMBL" id="BSFM01000001">
    <property type="protein sequence ID" value="GLK82019.1"/>
    <property type="molecule type" value="Genomic_DNA"/>
</dbReference>
<dbReference type="GO" id="GO:0004765">
    <property type="term" value="F:shikimate kinase activity"/>
    <property type="evidence" value="ECO:0007669"/>
    <property type="project" value="UniProtKB-UniRule"/>
</dbReference>
<dbReference type="GO" id="GO:0005829">
    <property type="term" value="C:cytosol"/>
    <property type="evidence" value="ECO:0007669"/>
    <property type="project" value="TreeGrafter"/>
</dbReference>
<evidence type="ECO:0000256" key="6">
    <source>
        <dbReference type="ARBA" id="ARBA00023141"/>
    </source>
</evidence>
<dbReference type="GO" id="GO:0005524">
    <property type="term" value="F:ATP binding"/>
    <property type="evidence" value="ECO:0007669"/>
    <property type="project" value="UniProtKB-UniRule"/>
</dbReference>
<keyword evidence="5 7" id="KW-0067">ATP-binding</keyword>
<keyword evidence="4 7" id="KW-0418">Kinase</keyword>
<dbReference type="NCBIfam" id="NF010552">
    <property type="entry name" value="PRK13946.1"/>
    <property type="match status" value="1"/>
</dbReference>
<evidence type="ECO:0000313" key="8">
    <source>
        <dbReference type="EMBL" id="GLK82019.1"/>
    </source>
</evidence>
<keyword evidence="7" id="KW-0479">Metal-binding</keyword>
<protein>
    <recommendedName>
        <fullName evidence="7">Shikimate kinase</fullName>
        <shortName evidence="7">SK</shortName>
        <ecNumber evidence="7">2.7.1.71</ecNumber>
    </recommendedName>
</protein>
<dbReference type="AlphaFoldDB" id="A0A9W6JTH0"/>
<feature type="binding site" evidence="7">
    <location>
        <position position="154"/>
    </location>
    <ligand>
        <name>substrate</name>
    </ligand>
</feature>
<dbReference type="GO" id="GO:0009423">
    <property type="term" value="P:chorismate biosynthetic process"/>
    <property type="evidence" value="ECO:0007669"/>
    <property type="project" value="UniProtKB-UniRule"/>
</dbReference>
<evidence type="ECO:0000256" key="7">
    <source>
        <dbReference type="HAMAP-Rule" id="MF_00109"/>
    </source>
</evidence>
<keyword evidence="1 7" id="KW-0028">Amino-acid biosynthesis</keyword>
<evidence type="ECO:0000256" key="1">
    <source>
        <dbReference type="ARBA" id="ARBA00022605"/>
    </source>
</evidence>
<keyword evidence="7" id="KW-0460">Magnesium</keyword>
<gene>
    <name evidence="7 8" type="primary">aroK</name>
    <name evidence="8" type="ORF">GCM10017653_00880</name>
</gene>
<dbReference type="PRINTS" id="PR01100">
    <property type="entry name" value="SHIKIMTKNASE"/>
</dbReference>
<name>A0A9W6JTH0_9HYPH</name>
<reference evidence="8" key="2">
    <citation type="submission" date="2023-01" db="EMBL/GenBank/DDBJ databases">
        <authorList>
            <person name="Sun Q."/>
            <person name="Evtushenko L."/>
        </authorList>
    </citation>
    <scope>NUCLEOTIDE SEQUENCE</scope>
    <source>
        <strain evidence="8">VKM B-2789</strain>
    </source>
</reference>
<keyword evidence="7" id="KW-0963">Cytoplasm</keyword>
<accession>A0A9W6JTH0</accession>
<keyword evidence="3 7" id="KW-0547">Nucleotide-binding</keyword>
<evidence type="ECO:0000256" key="3">
    <source>
        <dbReference type="ARBA" id="ARBA00022741"/>
    </source>
</evidence>
<comment type="subcellular location">
    <subcellularLocation>
        <location evidence="7">Cytoplasm</location>
    </subcellularLocation>
</comment>
<proteinExistence type="inferred from homology"/>
<dbReference type="InterPro" id="IPR031322">
    <property type="entry name" value="Shikimate/glucono_kinase"/>
</dbReference>
<organism evidence="8 9">
    <name type="scientific">Ancylobacter defluvii</name>
    <dbReference type="NCBI Taxonomy" id="1282440"/>
    <lineage>
        <taxon>Bacteria</taxon>
        <taxon>Pseudomonadati</taxon>
        <taxon>Pseudomonadota</taxon>
        <taxon>Alphaproteobacteria</taxon>
        <taxon>Hyphomicrobiales</taxon>
        <taxon>Xanthobacteraceae</taxon>
        <taxon>Ancylobacter</taxon>
    </lineage>
</organism>
<evidence type="ECO:0000313" key="9">
    <source>
        <dbReference type="Proteomes" id="UP001143330"/>
    </source>
</evidence>
<comment type="subunit">
    <text evidence="7">Monomer.</text>
</comment>
<dbReference type="PANTHER" id="PTHR21087">
    <property type="entry name" value="SHIKIMATE KINASE"/>
    <property type="match status" value="1"/>
</dbReference>
<feature type="binding site" evidence="7">
    <location>
        <begin position="29"/>
        <end position="34"/>
    </location>
    <ligand>
        <name>ATP</name>
        <dbReference type="ChEBI" id="CHEBI:30616"/>
    </ligand>
</feature>
<dbReference type="GO" id="GO:0000287">
    <property type="term" value="F:magnesium ion binding"/>
    <property type="evidence" value="ECO:0007669"/>
    <property type="project" value="UniProtKB-UniRule"/>
</dbReference>
<feature type="binding site" evidence="7">
    <location>
        <position position="135"/>
    </location>
    <ligand>
        <name>ATP</name>
        <dbReference type="ChEBI" id="CHEBI:30616"/>
    </ligand>
</feature>
<reference evidence="8" key="1">
    <citation type="journal article" date="2014" name="Int. J. Syst. Evol. Microbiol.">
        <title>Complete genome sequence of Corynebacterium casei LMG S-19264T (=DSM 44701T), isolated from a smear-ripened cheese.</title>
        <authorList>
            <consortium name="US DOE Joint Genome Institute (JGI-PGF)"/>
            <person name="Walter F."/>
            <person name="Albersmeier A."/>
            <person name="Kalinowski J."/>
            <person name="Ruckert C."/>
        </authorList>
    </citation>
    <scope>NUCLEOTIDE SEQUENCE</scope>
    <source>
        <strain evidence="8">VKM B-2789</strain>
    </source>
</reference>
<dbReference type="InterPro" id="IPR000623">
    <property type="entry name" value="Shikimate_kinase/TSH1"/>
</dbReference>
<feature type="binding site" evidence="7">
    <location>
        <position position="75"/>
    </location>
    <ligand>
        <name>substrate</name>
    </ligand>
</feature>
<comment type="caution">
    <text evidence="8">The sequence shown here is derived from an EMBL/GenBank/DDBJ whole genome shotgun (WGS) entry which is preliminary data.</text>
</comment>
<evidence type="ECO:0000256" key="4">
    <source>
        <dbReference type="ARBA" id="ARBA00022777"/>
    </source>
</evidence>
<dbReference type="Pfam" id="PF01202">
    <property type="entry name" value="SKI"/>
    <property type="match status" value="1"/>
</dbReference>
<dbReference type="InterPro" id="IPR027417">
    <property type="entry name" value="P-loop_NTPase"/>
</dbReference>
<comment type="cofactor">
    <cofactor evidence="7">
        <name>Mg(2+)</name>
        <dbReference type="ChEBI" id="CHEBI:18420"/>
    </cofactor>
    <text evidence="7">Binds 1 Mg(2+) ion per subunit.</text>
</comment>
<dbReference type="CDD" id="cd00464">
    <property type="entry name" value="SK"/>
    <property type="match status" value="1"/>
</dbReference>
<dbReference type="RefSeq" id="WP_213362221.1">
    <property type="nucleotide sequence ID" value="NZ_BSFM01000001.1"/>
</dbReference>
<evidence type="ECO:0000256" key="5">
    <source>
        <dbReference type="ARBA" id="ARBA00022840"/>
    </source>
</evidence>
<dbReference type="HAMAP" id="MF_00109">
    <property type="entry name" value="Shikimate_kinase"/>
    <property type="match status" value="1"/>
</dbReference>
<dbReference type="Gene3D" id="3.40.50.300">
    <property type="entry name" value="P-loop containing nucleotide triphosphate hydrolases"/>
    <property type="match status" value="1"/>
</dbReference>
<dbReference type="GO" id="GO:0009073">
    <property type="term" value="P:aromatic amino acid family biosynthetic process"/>
    <property type="evidence" value="ECO:0007669"/>
    <property type="project" value="UniProtKB-KW"/>
</dbReference>
<comment type="pathway">
    <text evidence="7">Metabolic intermediate biosynthesis; chorismate biosynthesis; chorismate from D-erythrose 4-phosphate and phosphoenolpyruvate: step 5/7.</text>
</comment>
<evidence type="ECO:0000256" key="2">
    <source>
        <dbReference type="ARBA" id="ARBA00022679"/>
    </source>
</evidence>
<comment type="similarity">
    <text evidence="7">Belongs to the shikimate kinase family.</text>
</comment>
<sequence>MTTTPGDTKADALRAHLGARSIVLVGMMGAGKSSVGKRLAKRLGLPFSDADIEIEQAAGMTIPEIFAHHGEPAFRDGEKRVIARLLEAGPMVLATGGGAWMNAETREMVARHGVSVWLKAELDVLMRRVRRRDDRPLLKTADPEGTLAGLMEQRYPVYAGAHVTVVSHDVPQEVMVETVIDALMQHLGAPSSMGEHT</sequence>
<keyword evidence="2 7" id="KW-0808">Transferase</keyword>
<dbReference type="Proteomes" id="UP001143330">
    <property type="component" value="Unassembled WGS sequence"/>
</dbReference>
<dbReference type="SUPFAM" id="SSF52540">
    <property type="entry name" value="P-loop containing nucleoside triphosphate hydrolases"/>
    <property type="match status" value="1"/>
</dbReference>
<comment type="function">
    <text evidence="7">Catalyzes the specific phosphorylation of the 3-hydroxyl group of shikimic acid using ATP as a cosubstrate.</text>
</comment>
<feature type="binding site" evidence="7">
    <location>
        <position position="33"/>
    </location>
    <ligand>
        <name>Mg(2+)</name>
        <dbReference type="ChEBI" id="CHEBI:18420"/>
    </ligand>
</feature>
<comment type="caution">
    <text evidence="7">Lacks conserved residue(s) required for the propagation of feature annotation.</text>
</comment>
<dbReference type="GO" id="GO:0008652">
    <property type="term" value="P:amino acid biosynthetic process"/>
    <property type="evidence" value="ECO:0007669"/>
    <property type="project" value="UniProtKB-KW"/>
</dbReference>
<feature type="binding site" evidence="7">
    <location>
        <position position="97"/>
    </location>
    <ligand>
        <name>substrate</name>
    </ligand>
</feature>
<keyword evidence="6 7" id="KW-0057">Aromatic amino acid biosynthesis</keyword>
<dbReference type="PANTHER" id="PTHR21087:SF16">
    <property type="entry name" value="SHIKIMATE KINASE 1, CHLOROPLASTIC"/>
    <property type="match status" value="1"/>
</dbReference>
<dbReference type="EC" id="2.7.1.71" evidence="7"/>
<keyword evidence="9" id="KW-1185">Reference proteome</keyword>